<dbReference type="GO" id="GO:0046872">
    <property type="term" value="F:metal ion binding"/>
    <property type="evidence" value="ECO:0007669"/>
    <property type="project" value="UniProtKB-KW"/>
</dbReference>
<dbReference type="PIRSF" id="PIRSF005902">
    <property type="entry name" value="DNase_TatD"/>
    <property type="match status" value="1"/>
</dbReference>
<dbReference type="GO" id="GO:0004536">
    <property type="term" value="F:DNA nuclease activity"/>
    <property type="evidence" value="ECO:0007669"/>
    <property type="project" value="InterPro"/>
</dbReference>
<dbReference type="NCBIfam" id="TIGR00010">
    <property type="entry name" value="YchF/TatD family DNA exonuclease"/>
    <property type="match status" value="1"/>
</dbReference>
<dbReference type="PANTHER" id="PTHR46124:SF2">
    <property type="entry name" value="D-AMINOACYL-TRNA DEACYLASE"/>
    <property type="match status" value="1"/>
</dbReference>
<feature type="binding site" evidence="3">
    <location>
        <position position="190"/>
    </location>
    <ligand>
        <name>a divalent metal cation</name>
        <dbReference type="ChEBI" id="CHEBI:60240"/>
        <label>2</label>
    </ligand>
</feature>
<feature type="binding site" evidence="3">
    <location>
        <position position="15"/>
    </location>
    <ligand>
        <name>a divalent metal cation</name>
        <dbReference type="ChEBI" id="CHEBI:60240"/>
        <label>1</label>
    </ligand>
</feature>
<feature type="binding site" evidence="3">
    <location>
        <position position="17"/>
    </location>
    <ligand>
        <name>a divalent metal cation</name>
        <dbReference type="ChEBI" id="CHEBI:60240"/>
        <label>1</label>
    </ligand>
</feature>
<feature type="binding site" evidence="3">
    <location>
        <position position="238"/>
    </location>
    <ligand>
        <name>a divalent metal cation</name>
        <dbReference type="ChEBI" id="CHEBI:60240"/>
        <label>1</label>
    </ligand>
</feature>
<dbReference type="FunFam" id="3.20.20.140:FF:000005">
    <property type="entry name" value="TatD family hydrolase"/>
    <property type="match status" value="1"/>
</dbReference>
<keyword evidence="1 3" id="KW-0479">Metal-binding</keyword>
<feature type="binding site" evidence="3">
    <location>
        <position position="157"/>
    </location>
    <ligand>
        <name>a divalent metal cation</name>
        <dbReference type="ChEBI" id="CHEBI:60240"/>
        <label>2</label>
    </ligand>
</feature>
<evidence type="ECO:0008006" key="6">
    <source>
        <dbReference type="Google" id="ProtNLM"/>
    </source>
</evidence>
<evidence type="ECO:0000256" key="1">
    <source>
        <dbReference type="ARBA" id="ARBA00022723"/>
    </source>
</evidence>
<gene>
    <name evidence="4" type="ORF">COT94_02290</name>
</gene>
<dbReference type="AlphaFoldDB" id="A0A2M6WTG5"/>
<dbReference type="EMBL" id="PFAM01000013">
    <property type="protein sequence ID" value="PIT96070.1"/>
    <property type="molecule type" value="Genomic_DNA"/>
</dbReference>
<dbReference type="Pfam" id="PF01026">
    <property type="entry name" value="TatD_DNase"/>
    <property type="match status" value="1"/>
</dbReference>
<dbReference type="InterPro" id="IPR032466">
    <property type="entry name" value="Metal_Hydrolase"/>
</dbReference>
<feature type="binding site" evidence="3">
    <location>
        <position position="114"/>
    </location>
    <ligand>
        <name>a divalent metal cation</name>
        <dbReference type="ChEBI" id="CHEBI:60240"/>
        <label>1</label>
    </ligand>
</feature>
<dbReference type="CDD" id="cd01310">
    <property type="entry name" value="TatD_DNAse"/>
    <property type="match status" value="1"/>
</dbReference>
<dbReference type="PROSITE" id="PS01137">
    <property type="entry name" value="TATD_1"/>
    <property type="match status" value="1"/>
</dbReference>
<accession>A0A2M6WTG5</accession>
<dbReference type="SUPFAM" id="SSF51556">
    <property type="entry name" value="Metallo-dependent hydrolases"/>
    <property type="match status" value="1"/>
</dbReference>
<reference evidence="5" key="1">
    <citation type="submission" date="2017-09" db="EMBL/GenBank/DDBJ databases">
        <title>Depth-based differentiation of microbial function through sediment-hosted aquifers and enrichment of novel symbionts in the deep terrestrial subsurface.</title>
        <authorList>
            <person name="Probst A.J."/>
            <person name="Ladd B."/>
            <person name="Jarett J.K."/>
            <person name="Geller-Mcgrath D.E."/>
            <person name="Sieber C.M.K."/>
            <person name="Emerson J.B."/>
            <person name="Anantharaman K."/>
            <person name="Thomas B.C."/>
            <person name="Malmstrom R."/>
            <person name="Stieglmeier M."/>
            <person name="Klingl A."/>
            <person name="Woyke T."/>
            <person name="Ryan C.M."/>
            <person name="Banfield J.F."/>
        </authorList>
    </citation>
    <scope>NUCLEOTIDE SEQUENCE [LARGE SCALE GENOMIC DNA]</scope>
</reference>
<protein>
    <recommendedName>
        <fullName evidence="6">Hydrolase TatD</fullName>
    </recommendedName>
</protein>
<keyword evidence="2" id="KW-0378">Hydrolase</keyword>
<evidence type="ECO:0000256" key="2">
    <source>
        <dbReference type="ARBA" id="ARBA00022801"/>
    </source>
</evidence>
<dbReference type="PROSITE" id="PS01090">
    <property type="entry name" value="TATD_2"/>
    <property type="match status" value="1"/>
</dbReference>
<proteinExistence type="predicted"/>
<dbReference type="Gene3D" id="3.20.20.140">
    <property type="entry name" value="Metal-dependent hydrolases"/>
    <property type="match status" value="1"/>
</dbReference>
<dbReference type="GO" id="GO:0016788">
    <property type="term" value="F:hydrolase activity, acting on ester bonds"/>
    <property type="evidence" value="ECO:0007669"/>
    <property type="project" value="InterPro"/>
</dbReference>
<evidence type="ECO:0000313" key="5">
    <source>
        <dbReference type="Proteomes" id="UP000228533"/>
    </source>
</evidence>
<dbReference type="Proteomes" id="UP000228533">
    <property type="component" value="Unassembled WGS sequence"/>
</dbReference>
<comment type="caution">
    <text evidence="4">The sequence shown here is derived from an EMBL/GenBank/DDBJ whole genome shotgun (WGS) entry which is preliminary data.</text>
</comment>
<organism evidence="4 5">
    <name type="scientific">Candidatus Falkowbacteria bacterium CG10_big_fil_rev_8_21_14_0_10_37_14</name>
    <dbReference type="NCBI Taxonomy" id="1974561"/>
    <lineage>
        <taxon>Bacteria</taxon>
        <taxon>Candidatus Falkowiibacteriota</taxon>
    </lineage>
</organism>
<dbReference type="InterPro" id="IPR018228">
    <property type="entry name" value="DNase_TatD-rel_CS"/>
</dbReference>
<name>A0A2M6WTG5_9BACT</name>
<sequence length="290" mass="33380">MFTEVKMIMYLIDTHCHLNLPNYQLDADTVIRRAQDNQIGMIVVGTDYKSSRRALDLVNRFENGVYAAIGLHPGELEDHEEEYGGQKIMISGEKYNSESYQLLAKFPKVVAIGEIGLDYFQRSLDYELREEVKQRQRKVLEAQLELAVVADLPIILHCRQAHEDLLKMLASFKKKFRDALPEDRPWGVVHCFSGDETLAWQYFNLGLVISFTGLITFSQQWDILIRKMPLEKLLLETDSPFLTPEPYRGKRNEPILVKQVAERIALIKGVPVDRIAEVTTANARQLFKII</sequence>
<dbReference type="InterPro" id="IPR015991">
    <property type="entry name" value="TatD/YcfH-like"/>
</dbReference>
<dbReference type="GO" id="GO:0005829">
    <property type="term" value="C:cytosol"/>
    <property type="evidence" value="ECO:0007669"/>
    <property type="project" value="TreeGrafter"/>
</dbReference>
<evidence type="ECO:0000256" key="3">
    <source>
        <dbReference type="PIRSR" id="PIRSR005902-1"/>
    </source>
</evidence>
<dbReference type="PROSITE" id="PS01091">
    <property type="entry name" value="TATD_3"/>
    <property type="match status" value="1"/>
</dbReference>
<dbReference type="PANTHER" id="PTHR46124">
    <property type="entry name" value="D-AMINOACYL-TRNA DEACYLASE"/>
    <property type="match status" value="1"/>
</dbReference>
<dbReference type="InterPro" id="IPR001130">
    <property type="entry name" value="TatD-like"/>
</dbReference>
<evidence type="ECO:0000313" key="4">
    <source>
        <dbReference type="EMBL" id="PIT96070.1"/>
    </source>
</evidence>